<dbReference type="InterPro" id="IPR013083">
    <property type="entry name" value="Znf_RING/FYVE/PHD"/>
</dbReference>
<feature type="compositionally biased region" description="Basic and acidic residues" evidence="5">
    <location>
        <begin position="250"/>
        <end position="266"/>
    </location>
</feature>
<feature type="compositionally biased region" description="Acidic residues" evidence="5">
    <location>
        <begin position="28"/>
        <end position="38"/>
    </location>
</feature>
<gene>
    <name evidence="7" type="ORF">CcCBS67573_g05074</name>
</gene>
<dbReference type="PANTHER" id="PTHR13793:SF107">
    <property type="entry name" value="BROMODOMAIN-CONTAINING PROTEIN HOMOLOG"/>
    <property type="match status" value="1"/>
</dbReference>
<dbReference type="PANTHER" id="PTHR13793">
    <property type="entry name" value="PHD FINGER PROTEINS"/>
    <property type="match status" value="1"/>
</dbReference>
<dbReference type="InterPro" id="IPR001965">
    <property type="entry name" value="Znf_PHD"/>
</dbReference>
<proteinExistence type="predicted"/>
<feature type="region of interest" description="Disordered" evidence="5">
    <location>
        <begin position="227"/>
        <end position="364"/>
    </location>
</feature>
<evidence type="ECO:0000256" key="3">
    <source>
        <dbReference type="ARBA" id="ARBA00022833"/>
    </source>
</evidence>
<dbReference type="InterPro" id="IPR011011">
    <property type="entry name" value="Znf_FYVE_PHD"/>
</dbReference>
<feature type="compositionally biased region" description="Basic and acidic residues" evidence="5">
    <location>
        <begin position="280"/>
        <end position="293"/>
    </location>
</feature>
<feature type="domain" description="PHD-type" evidence="6">
    <location>
        <begin position="36"/>
        <end position="86"/>
    </location>
</feature>
<accession>A0A507FED0</accession>
<dbReference type="Pfam" id="PF13831">
    <property type="entry name" value="PHD_2"/>
    <property type="match status" value="1"/>
</dbReference>
<feature type="compositionally biased region" description="Basic and acidic residues" evidence="5">
    <location>
        <begin position="1"/>
        <end position="18"/>
    </location>
</feature>
<evidence type="ECO:0000259" key="6">
    <source>
        <dbReference type="PROSITE" id="PS50016"/>
    </source>
</evidence>
<dbReference type="Proteomes" id="UP000320333">
    <property type="component" value="Unassembled WGS sequence"/>
</dbReference>
<keyword evidence="2 4" id="KW-0863">Zinc-finger</keyword>
<reference evidence="7 8" key="1">
    <citation type="journal article" date="2019" name="Sci. Rep.">
        <title>Comparative genomics of chytrid fungi reveal insights into the obligate biotrophic and pathogenic lifestyle of Synchytrium endobioticum.</title>
        <authorList>
            <person name="van de Vossenberg B.T.L.H."/>
            <person name="Warris S."/>
            <person name="Nguyen H.D.T."/>
            <person name="van Gent-Pelzer M.P.E."/>
            <person name="Joly D.L."/>
            <person name="van de Geest H.C."/>
            <person name="Bonants P.J.M."/>
            <person name="Smith D.S."/>
            <person name="Levesque C.A."/>
            <person name="van der Lee T.A.J."/>
        </authorList>
    </citation>
    <scope>NUCLEOTIDE SEQUENCE [LARGE SCALE GENOMIC DNA]</scope>
    <source>
        <strain evidence="7 8">CBS 675.73</strain>
    </source>
</reference>
<feature type="compositionally biased region" description="Acidic residues" evidence="5">
    <location>
        <begin position="320"/>
        <end position="340"/>
    </location>
</feature>
<feature type="region of interest" description="Disordered" evidence="5">
    <location>
        <begin position="1"/>
        <end position="38"/>
    </location>
</feature>
<evidence type="ECO:0000256" key="5">
    <source>
        <dbReference type="SAM" id="MobiDB-lite"/>
    </source>
</evidence>
<dbReference type="SMART" id="SM00249">
    <property type="entry name" value="PHD"/>
    <property type="match status" value="2"/>
</dbReference>
<keyword evidence="3" id="KW-0862">Zinc</keyword>
<dbReference type="GO" id="GO:0006357">
    <property type="term" value="P:regulation of transcription by RNA polymerase II"/>
    <property type="evidence" value="ECO:0007669"/>
    <property type="project" value="TreeGrafter"/>
</dbReference>
<comment type="caution">
    <text evidence="7">The sequence shown here is derived from an EMBL/GenBank/DDBJ whole genome shotgun (WGS) entry which is preliminary data.</text>
</comment>
<dbReference type="SUPFAM" id="SSF57903">
    <property type="entry name" value="FYVE/PHD zinc finger"/>
    <property type="match status" value="1"/>
</dbReference>
<keyword evidence="1" id="KW-0479">Metal-binding</keyword>
<dbReference type="InterPro" id="IPR019787">
    <property type="entry name" value="Znf_PHD-finger"/>
</dbReference>
<organism evidence="7 8">
    <name type="scientific">Chytriomyces confervae</name>
    <dbReference type="NCBI Taxonomy" id="246404"/>
    <lineage>
        <taxon>Eukaryota</taxon>
        <taxon>Fungi</taxon>
        <taxon>Fungi incertae sedis</taxon>
        <taxon>Chytridiomycota</taxon>
        <taxon>Chytridiomycota incertae sedis</taxon>
        <taxon>Chytridiomycetes</taxon>
        <taxon>Chytridiales</taxon>
        <taxon>Chytriomycetaceae</taxon>
        <taxon>Chytriomyces</taxon>
    </lineage>
</organism>
<dbReference type="GO" id="GO:0008270">
    <property type="term" value="F:zinc ion binding"/>
    <property type="evidence" value="ECO:0007669"/>
    <property type="project" value="UniProtKB-KW"/>
</dbReference>
<evidence type="ECO:0000256" key="2">
    <source>
        <dbReference type="ARBA" id="ARBA00022771"/>
    </source>
</evidence>
<name>A0A507FED0_9FUNG</name>
<evidence type="ECO:0000313" key="8">
    <source>
        <dbReference type="Proteomes" id="UP000320333"/>
    </source>
</evidence>
<evidence type="ECO:0000256" key="4">
    <source>
        <dbReference type="PROSITE-ProRule" id="PRU00146"/>
    </source>
</evidence>
<dbReference type="OrthoDB" id="20839at2759"/>
<feature type="compositionally biased region" description="Basic and acidic residues" evidence="5">
    <location>
        <begin position="303"/>
        <end position="317"/>
    </location>
</feature>
<evidence type="ECO:0000256" key="1">
    <source>
        <dbReference type="ARBA" id="ARBA00022723"/>
    </source>
</evidence>
<dbReference type="EMBL" id="QEAP01000172">
    <property type="protein sequence ID" value="TPX73648.1"/>
    <property type="molecule type" value="Genomic_DNA"/>
</dbReference>
<keyword evidence="8" id="KW-1185">Reference proteome</keyword>
<dbReference type="AlphaFoldDB" id="A0A507FED0"/>
<dbReference type="InterPro" id="IPR050701">
    <property type="entry name" value="Histone_Mod_Regulator"/>
</dbReference>
<sequence length="578" mass="62219">MDKKKRETEEDDKAHESDNNNDNNSNESGEESDDEDEPCDICGSHGTLILCDGDDQKCAVAVHLSCYKPGTIAPEDEWFCDRCQAKKSIADAKVICCDNEGTSLRRTTPIPGNDVSFIHVNCVIWNRHIQMSKGDEPIKVEPYLLQLKHPCKICSSKTGLRVKCCKGTCQNWFHVSCAIKQGHLKPKRSRSAKNDGHLLVCPEHAPGGAGGSAGRLITKDLNSAAAADEVTSPLRPRPGSAGSAAKKASRGGDLKEWEANRADRKAQQQTSAGNGTAKRRVVDSDVSDSERSAKKLKKQAGKKAVDRDGSDFEKDSAMDGVEDGEDEDDDEDEEEVEEGDSLPKGSLPTSAPTDRRSSAGNGVGFPASSKLASEIFGKDTIASPSPASHTVPRINASAASAQSRRVSEALPVGLGARDGKSRPGGGLVRPRDGFAFGFAGAVLSFNLPVVFIFCRSNASEAPADTINRIIRAQEKFNQELRGIIPNLQKPVPQRTSNGPSAASALDSLLDKAHEATELTSLRKEIESLKAKMALQDTSLVTLRSNLVFIFNQLKLSAVTPDETSVDDYVAYMRDLMKS</sequence>
<dbReference type="STRING" id="246404.A0A507FED0"/>
<dbReference type="Pfam" id="PF13832">
    <property type="entry name" value="zf-HC5HC2H_2"/>
    <property type="match status" value="1"/>
</dbReference>
<dbReference type="Gene3D" id="3.30.40.10">
    <property type="entry name" value="Zinc/RING finger domain, C3HC4 (zinc finger)"/>
    <property type="match status" value="1"/>
</dbReference>
<dbReference type="PROSITE" id="PS50016">
    <property type="entry name" value="ZF_PHD_2"/>
    <property type="match status" value="1"/>
</dbReference>
<evidence type="ECO:0000313" key="7">
    <source>
        <dbReference type="EMBL" id="TPX73648.1"/>
    </source>
</evidence>
<protein>
    <recommendedName>
        <fullName evidence="6">PHD-type domain-containing protein</fullName>
    </recommendedName>
</protein>